<dbReference type="PRINTS" id="PR00469">
    <property type="entry name" value="PNDRDTASEII"/>
</dbReference>
<evidence type="ECO:0000313" key="8">
    <source>
        <dbReference type="EMBL" id="GAA3584958.1"/>
    </source>
</evidence>
<evidence type="ECO:0000313" key="9">
    <source>
        <dbReference type="Proteomes" id="UP001500689"/>
    </source>
</evidence>
<evidence type="ECO:0000256" key="2">
    <source>
        <dbReference type="ARBA" id="ARBA00022827"/>
    </source>
</evidence>
<comment type="subunit">
    <text evidence="6">Homodimer.</text>
</comment>
<dbReference type="SUPFAM" id="SSF51905">
    <property type="entry name" value="FAD/NAD(P)-binding domain"/>
    <property type="match status" value="1"/>
</dbReference>
<dbReference type="InterPro" id="IPR022890">
    <property type="entry name" value="Fd--NADP_Rdtase_type_2"/>
</dbReference>
<dbReference type="EC" id="1.18.1.2" evidence="6"/>
<accession>A0ABP6YJL1</accession>
<reference evidence="9" key="1">
    <citation type="journal article" date="2019" name="Int. J. Syst. Evol. Microbiol.">
        <title>The Global Catalogue of Microorganisms (GCM) 10K type strain sequencing project: providing services to taxonomists for standard genome sequencing and annotation.</title>
        <authorList>
            <consortium name="The Broad Institute Genomics Platform"/>
            <consortium name="The Broad Institute Genome Sequencing Center for Infectious Disease"/>
            <person name="Wu L."/>
            <person name="Ma J."/>
        </authorList>
    </citation>
    <scope>NUCLEOTIDE SEQUENCE [LARGE SCALE GENOMIC DNA]</scope>
    <source>
        <strain evidence="9">JCM 16898</strain>
    </source>
</reference>
<evidence type="ECO:0000256" key="5">
    <source>
        <dbReference type="ARBA" id="ARBA00048132"/>
    </source>
</evidence>
<name>A0ABP6YJL1_9PSEU</name>
<dbReference type="HAMAP" id="MF_01685">
    <property type="entry name" value="FENR2"/>
    <property type="match status" value="1"/>
</dbReference>
<dbReference type="Gene3D" id="3.50.50.60">
    <property type="entry name" value="FAD/NAD(P)-binding domain"/>
    <property type="match status" value="2"/>
</dbReference>
<keyword evidence="4 6" id="KW-0560">Oxidoreductase</keyword>
<proteinExistence type="inferred from homology"/>
<dbReference type="Pfam" id="PF07992">
    <property type="entry name" value="Pyr_redox_2"/>
    <property type="match status" value="1"/>
</dbReference>
<keyword evidence="9" id="KW-1185">Reference proteome</keyword>
<feature type="binding site" evidence="6">
    <location>
        <position position="286"/>
    </location>
    <ligand>
        <name>FAD</name>
        <dbReference type="ChEBI" id="CHEBI:57692"/>
    </ligand>
</feature>
<dbReference type="RefSeq" id="WP_344868915.1">
    <property type="nucleotide sequence ID" value="NZ_BAAAZN010000030.1"/>
</dbReference>
<comment type="similarity">
    <text evidence="6">Belongs to the ferredoxin--NADP reductase type 2 family.</text>
</comment>
<keyword evidence="3 6" id="KW-0521">NADP</keyword>
<keyword evidence="2 6" id="KW-0274">FAD</keyword>
<feature type="binding site" evidence="6">
    <location>
        <position position="35"/>
    </location>
    <ligand>
        <name>FAD</name>
        <dbReference type="ChEBI" id="CHEBI:57692"/>
    </ligand>
</feature>
<dbReference type="EMBL" id="BAAAZN010000030">
    <property type="protein sequence ID" value="GAA3584958.1"/>
    <property type="molecule type" value="Genomic_DNA"/>
</dbReference>
<dbReference type="PANTHER" id="PTHR48105">
    <property type="entry name" value="THIOREDOXIN REDUCTASE 1-RELATED-RELATED"/>
    <property type="match status" value="1"/>
</dbReference>
<evidence type="ECO:0000256" key="6">
    <source>
        <dbReference type="HAMAP-Rule" id="MF_01685"/>
    </source>
</evidence>
<dbReference type="InterPro" id="IPR023753">
    <property type="entry name" value="FAD/NAD-binding_dom"/>
</dbReference>
<feature type="binding site" evidence="6">
    <location>
        <position position="128"/>
    </location>
    <ligand>
        <name>FAD</name>
        <dbReference type="ChEBI" id="CHEBI:57692"/>
    </ligand>
</feature>
<feature type="binding site" evidence="6">
    <location>
        <position position="16"/>
    </location>
    <ligand>
        <name>FAD</name>
        <dbReference type="ChEBI" id="CHEBI:57692"/>
    </ligand>
</feature>
<protein>
    <recommendedName>
        <fullName evidence="6">Ferredoxin--NADP reductase</fullName>
        <shortName evidence="6">FNR</shortName>
        <shortName evidence="6">Fd-NADP(+) reductase</shortName>
        <ecNumber evidence="6">1.18.1.2</ecNumber>
    </recommendedName>
</protein>
<feature type="binding site" evidence="6">
    <location>
        <position position="48"/>
    </location>
    <ligand>
        <name>FAD</name>
        <dbReference type="ChEBI" id="CHEBI:57692"/>
    </ligand>
</feature>
<evidence type="ECO:0000256" key="4">
    <source>
        <dbReference type="ARBA" id="ARBA00023002"/>
    </source>
</evidence>
<organism evidence="8 9">
    <name type="scientific">Amycolatopsis ultiminotia</name>
    <dbReference type="NCBI Taxonomy" id="543629"/>
    <lineage>
        <taxon>Bacteria</taxon>
        <taxon>Bacillati</taxon>
        <taxon>Actinomycetota</taxon>
        <taxon>Actinomycetes</taxon>
        <taxon>Pseudonocardiales</taxon>
        <taxon>Pseudonocardiaceae</taxon>
        <taxon>Amycolatopsis</taxon>
    </lineage>
</organism>
<keyword evidence="1 6" id="KW-0285">Flavoprotein</keyword>
<feature type="binding site" evidence="6">
    <location>
        <position position="327"/>
    </location>
    <ligand>
        <name>FAD</name>
        <dbReference type="ChEBI" id="CHEBI:57692"/>
    </ligand>
</feature>
<sequence>MTDARVDIVVVGAGPTGLYAAYCAGFRGLSVLVVDSLAELGGQVSALYAEKLIYDVAGLPAIRGRELIDGLAKQADAFSPRYLLGEQARSIARAPSADGGPPRWLLTTDRASRIDCGAIVVTGGIGTFTPRPLAAAAGYRGRGLAYHVPHLDAHRDQDVVVVGGGDSAVDWALALEPIARSVTLVHRRARFRAHAASVDQLRRSRCVVHTDAEVDSIAGDPDLRHVVVATASGARLQLPADALVAALGFTANLGPLTDWGLEVVDRAIVVDSAMRTCLPGVHAAGDIAGYLGKVKLISVGFGEAALAVNNAATYLDPSRSLAPGHSTGKQAA</sequence>
<comment type="cofactor">
    <cofactor evidence="6">
        <name>FAD</name>
        <dbReference type="ChEBI" id="CHEBI:57692"/>
    </cofactor>
    <text evidence="6">Binds 1 FAD per subunit.</text>
</comment>
<comment type="catalytic activity">
    <reaction evidence="6">
        <text>2 reduced [2Fe-2S]-[ferredoxin] + NADP(+) + H(+) = 2 oxidized [2Fe-2S]-[ferredoxin] + NADPH</text>
        <dbReference type="Rhea" id="RHEA:20125"/>
        <dbReference type="Rhea" id="RHEA-COMP:10000"/>
        <dbReference type="Rhea" id="RHEA-COMP:10001"/>
        <dbReference type="ChEBI" id="CHEBI:15378"/>
        <dbReference type="ChEBI" id="CHEBI:33737"/>
        <dbReference type="ChEBI" id="CHEBI:33738"/>
        <dbReference type="ChEBI" id="CHEBI:57783"/>
        <dbReference type="ChEBI" id="CHEBI:58349"/>
        <dbReference type="EC" id="1.18.1.2"/>
    </reaction>
</comment>
<evidence type="ECO:0000259" key="7">
    <source>
        <dbReference type="Pfam" id="PF07992"/>
    </source>
</evidence>
<feature type="domain" description="FAD/NAD(P)-binding" evidence="7">
    <location>
        <begin position="7"/>
        <end position="299"/>
    </location>
</feature>
<dbReference type="PRINTS" id="PR00368">
    <property type="entry name" value="FADPNR"/>
</dbReference>
<gene>
    <name evidence="8" type="ORF">GCM10022222_81980</name>
</gene>
<dbReference type="InterPro" id="IPR050097">
    <property type="entry name" value="Ferredoxin-NADP_redctase_2"/>
</dbReference>
<feature type="binding site" evidence="6">
    <location>
        <position position="43"/>
    </location>
    <ligand>
        <name>FAD</name>
        <dbReference type="ChEBI" id="CHEBI:57692"/>
    </ligand>
</feature>
<evidence type="ECO:0000256" key="1">
    <source>
        <dbReference type="ARBA" id="ARBA00022630"/>
    </source>
</evidence>
<comment type="catalytic activity">
    <reaction evidence="5">
        <text>[thioredoxin]-dithiol + NADP(+) = [thioredoxin]-disulfide + NADPH + H(+)</text>
        <dbReference type="Rhea" id="RHEA:20345"/>
        <dbReference type="Rhea" id="RHEA-COMP:10698"/>
        <dbReference type="Rhea" id="RHEA-COMP:10700"/>
        <dbReference type="ChEBI" id="CHEBI:15378"/>
        <dbReference type="ChEBI" id="CHEBI:29950"/>
        <dbReference type="ChEBI" id="CHEBI:50058"/>
        <dbReference type="ChEBI" id="CHEBI:57783"/>
        <dbReference type="ChEBI" id="CHEBI:58349"/>
        <dbReference type="EC" id="1.8.1.9"/>
    </reaction>
</comment>
<feature type="binding site" evidence="6">
    <location>
        <position position="88"/>
    </location>
    <ligand>
        <name>FAD</name>
        <dbReference type="ChEBI" id="CHEBI:57692"/>
    </ligand>
</feature>
<dbReference type="Proteomes" id="UP001500689">
    <property type="component" value="Unassembled WGS sequence"/>
</dbReference>
<evidence type="ECO:0000256" key="3">
    <source>
        <dbReference type="ARBA" id="ARBA00022857"/>
    </source>
</evidence>
<dbReference type="InterPro" id="IPR036188">
    <property type="entry name" value="FAD/NAD-bd_sf"/>
</dbReference>
<comment type="caution">
    <text evidence="8">The sequence shown here is derived from an EMBL/GenBank/DDBJ whole genome shotgun (WGS) entry which is preliminary data.</text>
</comment>